<evidence type="ECO:0000313" key="3">
    <source>
        <dbReference type="Proteomes" id="UP001497516"/>
    </source>
</evidence>
<keyword evidence="3" id="KW-1185">Reference proteome</keyword>
<dbReference type="AlphaFoldDB" id="A0AAV2DC66"/>
<feature type="compositionally biased region" description="Polar residues" evidence="1">
    <location>
        <begin position="210"/>
        <end position="221"/>
    </location>
</feature>
<protein>
    <submittedName>
        <fullName evidence="2">Uncharacterized protein</fullName>
    </submittedName>
</protein>
<name>A0AAV2DC66_9ROSI</name>
<sequence>MEESSPSLAGHVLFIHTVRQANALEVRLGSEVRGIREIQAERRPSCCPRMEAKGIGELPVAEGVLHPAECELDCIRMVGVPPRVVVEGGVELQDYLLVGRLGKGEKTPPSRGADRRLHLWPGMKLFEHLPIEVMVLGDAAGTEVPQLMALDDVQLVEVNLHDPAKYNEGQSVHKQTGSMLGQIHTGSPHIERYGQWTRLSATQTYPSYEKYQQNTPGTLKSSDLDSGLGPR</sequence>
<evidence type="ECO:0000256" key="1">
    <source>
        <dbReference type="SAM" id="MobiDB-lite"/>
    </source>
</evidence>
<evidence type="ECO:0000313" key="2">
    <source>
        <dbReference type="EMBL" id="CAL1371291.1"/>
    </source>
</evidence>
<reference evidence="2 3" key="1">
    <citation type="submission" date="2024-04" db="EMBL/GenBank/DDBJ databases">
        <authorList>
            <person name="Fracassetti M."/>
        </authorList>
    </citation>
    <scope>NUCLEOTIDE SEQUENCE [LARGE SCALE GENOMIC DNA]</scope>
</reference>
<organism evidence="2 3">
    <name type="scientific">Linum trigynum</name>
    <dbReference type="NCBI Taxonomy" id="586398"/>
    <lineage>
        <taxon>Eukaryota</taxon>
        <taxon>Viridiplantae</taxon>
        <taxon>Streptophyta</taxon>
        <taxon>Embryophyta</taxon>
        <taxon>Tracheophyta</taxon>
        <taxon>Spermatophyta</taxon>
        <taxon>Magnoliopsida</taxon>
        <taxon>eudicotyledons</taxon>
        <taxon>Gunneridae</taxon>
        <taxon>Pentapetalae</taxon>
        <taxon>rosids</taxon>
        <taxon>fabids</taxon>
        <taxon>Malpighiales</taxon>
        <taxon>Linaceae</taxon>
        <taxon>Linum</taxon>
    </lineage>
</organism>
<feature type="region of interest" description="Disordered" evidence="1">
    <location>
        <begin position="210"/>
        <end position="231"/>
    </location>
</feature>
<dbReference type="Proteomes" id="UP001497516">
    <property type="component" value="Chromosome 2"/>
</dbReference>
<proteinExistence type="predicted"/>
<accession>A0AAV2DC66</accession>
<dbReference type="EMBL" id="OZ034815">
    <property type="protein sequence ID" value="CAL1371291.1"/>
    <property type="molecule type" value="Genomic_DNA"/>
</dbReference>
<gene>
    <name evidence="2" type="ORF">LTRI10_LOCUS13366</name>
</gene>